<proteinExistence type="inferred from homology"/>
<protein>
    <recommendedName>
        <fullName evidence="6">Phosphate transporter</fullName>
    </recommendedName>
</protein>
<dbReference type="GeneID" id="82157469"/>
<keyword evidence="3 6" id="KW-0812">Transmembrane</keyword>
<dbReference type="Proteomes" id="UP001193734">
    <property type="component" value="Unassembled WGS sequence"/>
</dbReference>
<keyword evidence="2 6" id="KW-0813">Transport</keyword>
<dbReference type="Pfam" id="PF01384">
    <property type="entry name" value="PHO4"/>
    <property type="match status" value="1"/>
</dbReference>
<keyword evidence="4 6" id="KW-1133">Transmembrane helix</keyword>
<reference evidence="7 8" key="1">
    <citation type="submission" date="2020-05" db="EMBL/GenBank/DDBJ databases">
        <title>Distinct polysaccharide utilization as determinants for interspecies competition between intestinal Prevotella spp.</title>
        <authorList>
            <person name="Galvez E.J.C."/>
            <person name="Iljazovic A."/>
            <person name="Strowig T."/>
        </authorList>
    </citation>
    <scope>NUCLEOTIDE SEQUENCE [LARGE SCALE GENOMIC DNA]</scope>
    <source>
        <strain evidence="7 8">PROD</strain>
    </source>
</reference>
<feature type="transmembrane region" description="Helical" evidence="6">
    <location>
        <begin position="224"/>
        <end position="244"/>
    </location>
</feature>
<feature type="transmembrane region" description="Helical" evidence="6">
    <location>
        <begin position="47"/>
        <end position="65"/>
    </location>
</feature>
<feature type="transmembrane region" description="Helical" evidence="6">
    <location>
        <begin position="147"/>
        <end position="172"/>
    </location>
</feature>
<keyword evidence="6" id="KW-0592">Phosphate transport</keyword>
<feature type="transmembrane region" description="Helical" evidence="6">
    <location>
        <begin position="311"/>
        <end position="329"/>
    </location>
</feature>
<evidence type="ECO:0000313" key="7">
    <source>
        <dbReference type="EMBL" id="NPE14033.1"/>
    </source>
</evidence>
<evidence type="ECO:0000256" key="6">
    <source>
        <dbReference type="RuleBase" id="RU363058"/>
    </source>
</evidence>
<keyword evidence="5 6" id="KW-0472">Membrane</keyword>
<dbReference type="EMBL" id="JABKKE010000009">
    <property type="protein sequence ID" value="NPE14033.1"/>
    <property type="molecule type" value="Genomic_DNA"/>
</dbReference>
<accession>A0ABX2AVQ3</accession>
<dbReference type="PANTHER" id="PTHR11101:SF16">
    <property type="entry name" value="PHOSPHATE TRANSPORTER"/>
    <property type="match status" value="1"/>
</dbReference>
<dbReference type="PANTHER" id="PTHR11101">
    <property type="entry name" value="PHOSPHATE TRANSPORTER"/>
    <property type="match status" value="1"/>
</dbReference>
<feature type="transmembrane region" description="Helical" evidence="6">
    <location>
        <begin position="460"/>
        <end position="482"/>
    </location>
</feature>
<comment type="similarity">
    <text evidence="6">Belongs to the inorganic phosphate transporter (PiT) (TC 2.A.20) family.</text>
</comment>
<keyword evidence="8" id="KW-1185">Reference proteome</keyword>
<sequence>MDILFLFVIVFLLLLAVFDLSVGVSNDAVNFLNSAIGSKAAPFKRIIIVASIGVFLGASMSNGMMEIARHGIFRPEYFTFYELMCIFMAVVVTDIILLDMFNTLGMPTSTTVSMVFELFGATFVMALIKMSGGIEQGLSELLNTEKALTIIMGIFLSVAIAFVFGMIVQFVARMVFSFNYRRHLKWNIGIYGGICSTAIIYFMLIKGVKDLSFMTPDAKEWIGANTSLILGGCFAVFTVLMQLLHALKVNVLKIVVLMGTFALAMAFAGNDLVNFIGVPLSGLASYQDYIANGGGDAHGYLMNSLNGPADTPVVFLIAAGVIMVVALSTSKKTRNVSKTEIGLGSQQGGDEIFGSSRIARRLVRWTISLFYWVRDNTPRNVRAWFNRRFNIDEMIMEQGASFDLIRGSINLVLAGALIAFGTSLKLPLSTTFVTFMVAMGTSLADRAWGRESAVFRVTGVISVIGGWFLTAGAAFIGAGVIVVLMYVGGHWAMIGLAVLTIFIIVRSNRRFRMKKAEDDGDTLFQTILTTDDKTRTWELLLIYVMEQQKKFLRFAEESYGKITDAFINENAGTLGKTEASLLRSKSMLKNARRKETLCLRRVSHEMAIEKNAWFHLSNNCCMNVLYNLRRINEICREHVDNNFHPLPSRYISEFEVMRGHISVLFTEVFDMVNNGTSEQVPALRRRCDDIKDMLSDTYHRLYRQLREVDPSSMTVMYVYINMLQETQEMVSALRKYIRAYAKLHDSDFSSRKKGTVANQWGKVR</sequence>
<evidence type="ECO:0000256" key="4">
    <source>
        <dbReference type="ARBA" id="ARBA00022989"/>
    </source>
</evidence>
<feature type="transmembrane region" description="Helical" evidence="6">
    <location>
        <begin position="184"/>
        <end position="204"/>
    </location>
</feature>
<feature type="transmembrane region" description="Helical" evidence="6">
    <location>
        <begin position="488"/>
        <end position="505"/>
    </location>
</feature>
<feature type="transmembrane region" description="Helical" evidence="6">
    <location>
        <begin position="251"/>
        <end position="269"/>
    </location>
</feature>
<dbReference type="InterPro" id="IPR001204">
    <property type="entry name" value="Phos_transporter"/>
</dbReference>
<evidence type="ECO:0000313" key="8">
    <source>
        <dbReference type="Proteomes" id="UP001193734"/>
    </source>
</evidence>
<comment type="caution">
    <text evidence="7">The sequence shown here is derived from an EMBL/GenBank/DDBJ whole genome shotgun (WGS) entry which is preliminary data.</text>
</comment>
<feature type="transmembrane region" description="Helical" evidence="6">
    <location>
        <begin position="404"/>
        <end position="422"/>
    </location>
</feature>
<gene>
    <name evidence="7" type="ORF">HPS55_06780</name>
</gene>
<evidence type="ECO:0000256" key="1">
    <source>
        <dbReference type="ARBA" id="ARBA00004141"/>
    </source>
</evidence>
<comment type="subcellular location">
    <subcellularLocation>
        <location evidence="1 6">Membrane</location>
        <topology evidence="1 6">Multi-pass membrane protein</topology>
    </subcellularLocation>
</comment>
<feature type="transmembrane region" description="Helical" evidence="6">
    <location>
        <begin position="77"/>
        <end position="98"/>
    </location>
</feature>
<evidence type="ECO:0000256" key="5">
    <source>
        <dbReference type="ARBA" id="ARBA00023136"/>
    </source>
</evidence>
<name>A0ABX2AVQ3_9BACT</name>
<organism evidence="7 8">
    <name type="scientific">Xylanibacter rodentium</name>
    <dbReference type="NCBI Taxonomy" id="2736289"/>
    <lineage>
        <taxon>Bacteria</taxon>
        <taxon>Pseudomonadati</taxon>
        <taxon>Bacteroidota</taxon>
        <taxon>Bacteroidia</taxon>
        <taxon>Bacteroidales</taxon>
        <taxon>Prevotellaceae</taxon>
        <taxon>Xylanibacter</taxon>
    </lineage>
</organism>
<evidence type="ECO:0000256" key="3">
    <source>
        <dbReference type="ARBA" id="ARBA00022692"/>
    </source>
</evidence>
<evidence type="ECO:0000256" key="2">
    <source>
        <dbReference type="ARBA" id="ARBA00022448"/>
    </source>
</evidence>
<dbReference type="RefSeq" id="WP_172176936.1">
    <property type="nucleotide sequence ID" value="NZ_CASGKG010000062.1"/>
</dbReference>